<dbReference type="PANTHER" id="PTHR21310">
    <property type="entry name" value="AMINOGLYCOSIDE PHOSPHOTRANSFERASE-RELATED-RELATED"/>
    <property type="match status" value="1"/>
</dbReference>
<proteinExistence type="predicted"/>
<dbReference type="Gene3D" id="3.90.1200.10">
    <property type="match status" value="1"/>
</dbReference>
<dbReference type="Gene3D" id="3.30.200.20">
    <property type="entry name" value="Phosphorylase Kinase, domain 1"/>
    <property type="match status" value="1"/>
</dbReference>
<organism evidence="2 3">
    <name type="scientific">Sphingobium wenxiniae (strain DSM 21828 / CGMCC 1.7748 / JZ-1)</name>
    <dbReference type="NCBI Taxonomy" id="595605"/>
    <lineage>
        <taxon>Bacteria</taxon>
        <taxon>Pseudomonadati</taxon>
        <taxon>Pseudomonadota</taxon>
        <taxon>Alphaproteobacteria</taxon>
        <taxon>Sphingomonadales</taxon>
        <taxon>Sphingomonadaceae</taxon>
        <taxon>Sphingobium</taxon>
    </lineage>
</organism>
<evidence type="ECO:0000313" key="2">
    <source>
        <dbReference type="EMBL" id="TWH96665.1"/>
    </source>
</evidence>
<dbReference type="EMBL" id="VLKK01000002">
    <property type="protein sequence ID" value="TWH96665.1"/>
    <property type="molecule type" value="Genomic_DNA"/>
</dbReference>
<dbReference type="AlphaFoldDB" id="A0A562KN30"/>
<keyword evidence="3" id="KW-1185">Reference proteome</keyword>
<dbReference type="Pfam" id="PF01636">
    <property type="entry name" value="APH"/>
    <property type="match status" value="1"/>
</dbReference>
<dbReference type="CDD" id="cd05154">
    <property type="entry name" value="ACAD10_11_N-like"/>
    <property type="match status" value="1"/>
</dbReference>
<dbReference type="PANTHER" id="PTHR21310:SF40">
    <property type="entry name" value="AMINOGLYCOSIDE PHOSPHOTRANSFERASE DOMAIN-CONTAINING PROTEIN-RELATED"/>
    <property type="match status" value="1"/>
</dbReference>
<dbReference type="Proteomes" id="UP000316624">
    <property type="component" value="Unassembled WGS sequence"/>
</dbReference>
<feature type="domain" description="Aminoglycoside phosphotransferase" evidence="1">
    <location>
        <begin position="32"/>
        <end position="280"/>
    </location>
</feature>
<evidence type="ECO:0000313" key="3">
    <source>
        <dbReference type="Proteomes" id="UP000316624"/>
    </source>
</evidence>
<dbReference type="GO" id="GO:0016301">
    <property type="term" value="F:kinase activity"/>
    <property type="evidence" value="ECO:0007669"/>
    <property type="project" value="UniProtKB-KW"/>
</dbReference>
<dbReference type="InterPro" id="IPR051678">
    <property type="entry name" value="AGP_Transferase"/>
</dbReference>
<comment type="caution">
    <text evidence="2">The sequence shown here is derived from an EMBL/GenBank/DDBJ whole genome shotgun (WGS) entry which is preliminary data.</text>
</comment>
<accession>A0A562KN30</accession>
<dbReference type="RefSeq" id="WP_199739903.1">
    <property type="nucleotide sequence ID" value="NZ_JACIIY010000009.1"/>
</dbReference>
<gene>
    <name evidence="2" type="ORF">IQ35_00596</name>
</gene>
<dbReference type="InterPro" id="IPR011009">
    <property type="entry name" value="Kinase-like_dom_sf"/>
</dbReference>
<dbReference type="InterPro" id="IPR002575">
    <property type="entry name" value="Aminoglycoside_PTrfase"/>
</dbReference>
<name>A0A562KN30_SPHWJ</name>
<sequence>MSAPFQPEERERLDAWLQANIPALGEGVLKTESVSGGTSNIVVRLARENGLRPLILRKAPDRAPPASEKAIQREATVLKALTGSRVPHPGFHGFCDDNAILGGPFYVMDQVDGWAADLSPITDQMSYKPDFTGPDLHYLGYAMIDGIVEMANLDYLAAGLETFGKPDRFLERQVERWRGQLDSYPQRYPGYEKRDLPGLAYVSDWLNANIPGTGRPGLMHGDYAMNNVMFANRPPARLAAIIDWETATIGDPMLDLAAYAGQLRRRDGVQPARPYLDTALFPYFEDAVDYFGEKTGRDVSAIDYYLVLQKFRMACIIEYKVAEAAVGIAPPEKGKRFDNFVRVLLGEAEALARAAA</sequence>
<keyword evidence="2" id="KW-0418">Kinase</keyword>
<dbReference type="InterPro" id="IPR041726">
    <property type="entry name" value="ACAD10_11_N"/>
</dbReference>
<evidence type="ECO:0000259" key="1">
    <source>
        <dbReference type="Pfam" id="PF01636"/>
    </source>
</evidence>
<reference evidence="2 3" key="1">
    <citation type="journal article" date="2015" name="Stand. Genomic Sci.">
        <title>Genomic Encyclopedia of Bacterial and Archaeal Type Strains, Phase III: the genomes of soil and plant-associated and newly described type strains.</title>
        <authorList>
            <person name="Whitman W.B."/>
            <person name="Woyke T."/>
            <person name="Klenk H.P."/>
            <person name="Zhou Y."/>
            <person name="Lilburn T.G."/>
            <person name="Beck B.J."/>
            <person name="De Vos P."/>
            <person name="Vandamme P."/>
            <person name="Eisen J.A."/>
            <person name="Garrity G."/>
            <person name="Hugenholtz P."/>
            <person name="Kyrpides N.C."/>
        </authorList>
    </citation>
    <scope>NUCLEOTIDE SEQUENCE [LARGE SCALE GENOMIC DNA]</scope>
    <source>
        <strain evidence="2 3">CGMCC 1.7748</strain>
    </source>
</reference>
<protein>
    <submittedName>
        <fullName evidence="2">Aminoglycoside phosphotransferase (APT) family kinase protein</fullName>
    </submittedName>
</protein>
<keyword evidence="2" id="KW-0808">Transferase</keyword>
<dbReference type="SUPFAM" id="SSF56112">
    <property type="entry name" value="Protein kinase-like (PK-like)"/>
    <property type="match status" value="1"/>
</dbReference>